<gene>
    <name evidence="3" type="ORF">Kpho01_48060</name>
</gene>
<dbReference type="AlphaFoldDB" id="A0A9W6PIG1"/>
<dbReference type="CDD" id="cd00093">
    <property type="entry name" value="HTH_XRE"/>
    <property type="match status" value="1"/>
</dbReference>
<dbReference type="InterPro" id="IPR001387">
    <property type="entry name" value="Cro/C1-type_HTH"/>
</dbReference>
<accession>A0A9W6PIG1</accession>
<comment type="caution">
    <text evidence="3">The sequence shown here is derived from an EMBL/GenBank/DDBJ whole genome shotgun (WGS) entry which is preliminary data.</text>
</comment>
<dbReference type="EMBL" id="BSRX01000031">
    <property type="protein sequence ID" value="GLW56795.1"/>
    <property type="molecule type" value="Genomic_DNA"/>
</dbReference>
<dbReference type="PROSITE" id="PS50943">
    <property type="entry name" value="HTH_CROC1"/>
    <property type="match status" value="1"/>
</dbReference>
<dbReference type="Gene3D" id="1.10.260.40">
    <property type="entry name" value="lambda repressor-like DNA-binding domains"/>
    <property type="match status" value="1"/>
</dbReference>
<dbReference type="GO" id="GO:0003677">
    <property type="term" value="F:DNA binding"/>
    <property type="evidence" value="ECO:0007669"/>
    <property type="project" value="InterPro"/>
</dbReference>
<name>A0A9W6PIG1_9ACTN</name>
<protein>
    <recommendedName>
        <fullName evidence="2">HTH cro/C1-type domain-containing protein</fullName>
    </recommendedName>
</protein>
<organism evidence="3 4">
    <name type="scientific">Kitasatospora phosalacinea</name>
    <dbReference type="NCBI Taxonomy" id="2065"/>
    <lineage>
        <taxon>Bacteria</taxon>
        <taxon>Bacillati</taxon>
        <taxon>Actinomycetota</taxon>
        <taxon>Actinomycetes</taxon>
        <taxon>Kitasatosporales</taxon>
        <taxon>Streptomycetaceae</taxon>
        <taxon>Kitasatospora</taxon>
    </lineage>
</organism>
<dbReference type="RefSeq" id="WP_158715378.1">
    <property type="nucleotide sequence ID" value="NZ_BSRX01000031.1"/>
</dbReference>
<dbReference type="InterPro" id="IPR010982">
    <property type="entry name" value="Lambda_DNA-bd_dom_sf"/>
</dbReference>
<dbReference type="Pfam" id="PF13560">
    <property type="entry name" value="HTH_31"/>
    <property type="match status" value="1"/>
</dbReference>
<proteinExistence type="predicted"/>
<feature type="region of interest" description="Disordered" evidence="1">
    <location>
        <begin position="1"/>
        <end position="32"/>
    </location>
</feature>
<dbReference type="Proteomes" id="UP001165143">
    <property type="component" value="Unassembled WGS sequence"/>
</dbReference>
<reference evidence="3" key="1">
    <citation type="submission" date="2023-02" db="EMBL/GenBank/DDBJ databases">
        <title>Kitasatospora phosalacinea NBRC 14362.</title>
        <authorList>
            <person name="Ichikawa N."/>
            <person name="Sato H."/>
            <person name="Tonouchi N."/>
        </authorList>
    </citation>
    <scope>NUCLEOTIDE SEQUENCE</scope>
    <source>
        <strain evidence="3">NBRC 14362</strain>
    </source>
</reference>
<evidence type="ECO:0000313" key="4">
    <source>
        <dbReference type="Proteomes" id="UP001165143"/>
    </source>
</evidence>
<evidence type="ECO:0000313" key="3">
    <source>
        <dbReference type="EMBL" id="GLW56795.1"/>
    </source>
</evidence>
<dbReference type="SUPFAM" id="SSF47413">
    <property type="entry name" value="lambda repressor-like DNA-binding domains"/>
    <property type="match status" value="1"/>
</dbReference>
<dbReference type="SMART" id="SM00530">
    <property type="entry name" value="HTH_XRE"/>
    <property type="match status" value="1"/>
</dbReference>
<sequence length="187" mass="20077">MPATSEIPQPPAGKSGAGTAGKESGHWPAALEDADTACRPNVLLLHHQAGQASAGSPTADRVVLGVRLRRARDRKGLGLDRAAQRAACPSLSYSTLSRLETAKAPATAEIVEALADVYEVDEQERRKLLELAASSQRPDWFDAEPFAGSVPRFYRTYLGLEPVADELRSLSCTDLRGVLEAWVTIQA</sequence>
<evidence type="ECO:0000259" key="2">
    <source>
        <dbReference type="PROSITE" id="PS50943"/>
    </source>
</evidence>
<evidence type="ECO:0000256" key="1">
    <source>
        <dbReference type="SAM" id="MobiDB-lite"/>
    </source>
</evidence>
<feature type="domain" description="HTH cro/C1-type" evidence="2">
    <location>
        <begin position="68"/>
        <end position="125"/>
    </location>
</feature>